<evidence type="ECO:0008006" key="4">
    <source>
        <dbReference type="Google" id="ProtNLM"/>
    </source>
</evidence>
<dbReference type="InterPro" id="IPR001806">
    <property type="entry name" value="Small_GTPase"/>
</dbReference>
<keyword evidence="3" id="KW-1185">Reference proteome</keyword>
<dbReference type="SUPFAM" id="SSF52540">
    <property type="entry name" value="P-loop containing nucleoside triphosphate hydrolases"/>
    <property type="match status" value="1"/>
</dbReference>
<evidence type="ECO:0000256" key="1">
    <source>
        <dbReference type="SAM" id="Phobius"/>
    </source>
</evidence>
<protein>
    <recommendedName>
        <fullName evidence="4">Rab family GTPase</fullName>
    </recommendedName>
</protein>
<feature type="transmembrane region" description="Helical" evidence="1">
    <location>
        <begin position="6"/>
        <end position="24"/>
    </location>
</feature>
<dbReference type="EMBL" id="BAAFRS010000347">
    <property type="protein sequence ID" value="GAB1227671.1"/>
    <property type="molecule type" value="Genomic_DNA"/>
</dbReference>
<evidence type="ECO:0000313" key="2">
    <source>
        <dbReference type="EMBL" id="GAB1227671.1"/>
    </source>
</evidence>
<dbReference type="Gene3D" id="3.40.50.300">
    <property type="entry name" value="P-loop containing nucleotide triphosphate hydrolases"/>
    <property type="match status" value="1"/>
</dbReference>
<comment type="caution">
    <text evidence="2">The sequence shown here is derived from an EMBL/GenBank/DDBJ whole genome shotgun (WGS) entry which is preliminary data.</text>
</comment>
<reference evidence="2 3" key="1">
    <citation type="journal article" date="2019" name="PLoS Negl. Trop. Dis.">
        <title>Whole genome sequencing of Entamoeba nuttalli reveals mammalian host-related molecular signatures and a novel octapeptide-repeat surface protein.</title>
        <authorList>
            <person name="Tanaka M."/>
            <person name="Makiuchi T."/>
            <person name="Komiyama T."/>
            <person name="Shiina T."/>
            <person name="Osaki K."/>
            <person name="Tachibana H."/>
        </authorList>
    </citation>
    <scope>NUCLEOTIDE SEQUENCE [LARGE SCALE GENOMIC DNA]</scope>
    <source>
        <strain evidence="2 3">P19-061405</strain>
    </source>
</reference>
<name>A0ABQ0DXV6_9EUKA</name>
<dbReference type="InterPro" id="IPR027417">
    <property type="entry name" value="P-loop_NTPase"/>
</dbReference>
<gene>
    <name evidence="2" type="ORF">ENUP19_0347G0054</name>
</gene>
<organism evidence="2 3">
    <name type="scientific">Entamoeba nuttalli</name>
    <dbReference type="NCBI Taxonomy" id="412467"/>
    <lineage>
        <taxon>Eukaryota</taxon>
        <taxon>Amoebozoa</taxon>
        <taxon>Evosea</taxon>
        <taxon>Archamoebae</taxon>
        <taxon>Mastigamoebida</taxon>
        <taxon>Entamoebidae</taxon>
        <taxon>Entamoeba</taxon>
    </lineage>
</organism>
<sequence>MREGNVFTLVYSIVDTSFILMVVVGNKCDLEKERNVSATSAQRIEDK</sequence>
<accession>A0ABQ0DXV6</accession>
<keyword evidence="1" id="KW-0472">Membrane</keyword>
<dbReference type="Proteomes" id="UP001628156">
    <property type="component" value="Unassembled WGS sequence"/>
</dbReference>
<keyword evidence="1" id="KW-0812">Transmembrane</keyword>
<keyword evidence="1" id="KW-1133">Transmembrane helix</keyword>
<dbReference type="Pfam" id="PF00071">
    <property type="entry name" value="Ras"/>
    <property type="match status" value="1"/>
</dbReference>
<proteinExistence type="predicted"/>
<evidence type="ECO:0000313" key="3">
    <source>
        <dbReference type="Proteomes" id="UP001628156"/>
    </source>
</evidence>